<dbReference type="RefSeq" id="XP_046118568.1">
    <property type="nucleotide sequence ID" value="XM_046265984.1"/>
</dbReference>
<reference evidence="2" key="1">
    <citation type="journal article" date="2021" name="IMA Fungus">
        <title>Genomic characterization of three marine fungi, including Emericellopsis atlantica sp. nov. with signatures of a generalist lifestyle and marine biomass degradation.</title>
        <authorList>
            <person name="Hagestad O.C."/>
            <person name="Hou L."/>
            <person name="Andersen J.H."/>
            <person name="Hansen E.H."/>
            <person name="Altermark B."/>
            <person name="Li C."/>
            <person name="Kuhnert E."/>
            <person name="Cox R.J."/>
            <person name="Crous P.W."/>
            <person name="Spatafora J.W."/>
            <person name="Lail K."/>
            <person name="Amirebrahimi M."/>
            <person name="Lipzen A."/>
            <person name="Pangilinan J."/>
            <person name="Andreopoulos W."/>
            <person name="Hayes R.D."/>
            <person name="Ng V."/>
            <person name="Grigoriev I.V."/>
            <person name="Jackson S.A."/>
            <person name="Sutton T.D.S."/>
            <person name="Dobson A.D.W."/>
            <person name="Rama T."/>
        </authorList>
    </citation>
    <scope>NUCLEOTIDE SEQUENCE</scope>
    <source>
        <strain evidence="2">TS7</strain>
    </source>
</reference>
<dbReference type="InterPro" id="IPR008928">
    <property type="entry name" value="6-hairpin_glycosidase_sf"/>
</dbReference>
<dbReference type="OrthoDB" id="7771656at2759"/>
<feature type="signal peptide" evidence="1">
    <location>
        <begin position="1"/>
        <end position="19"/>
    </location>
</feature>
<dbReference type="PIRSF" id="PIRSF028846">
    <property type="entry name" value="UCP028846"/>
    <property type="match status" value="1"/>
</dbReference>
<dbReference type="SMART" id="SM01149">
    <property type="entry name" value="DUF1237"/>
    <property type="match status" value="1"/>
</dbReference>
<proteinExistence type="predicted"/>
<name>A0A9P7ZM40_9HYPO</name>
<evidence type="ECO:0008006" key="4">
    <source>
        <dbReference type="Google" id="ProtNLM"/>
    </source>
</evidence>
<dbReference type="Pfam" id="PF06824">
    <property type="entry name" value="Glyco_hydro_125"/>
    <property type="match status" value="1"/>
</dbReference>
<evidence type="ECO:0000313" key="2">
    <source>
        <dbReference type="EMBL" id="KAG9254644.1"/>
    </source>
</evidence>
<comment type="caution">
    <text evidence="2">The sequence shown here is derived from an EMBL/GenBank/DDBJ whole genome shotgun (WGS) entry which is preliminary data.</text>
</comment>
<dbReference type="InterPro" id="IPR008313">
    <property type="entry name" value="GH125"/>
</dbReference>
<keyword evidence="1" id="KW-0732">Signal</keyword>
<evidence type="ECO:0000256" key="1">
    <source>
        <dbReference type="SAM" id="SignalP"/>
    </source>
</evidence>
<dbReference type="InterPro" id="IPR012341">
    <property type="entry name" value="6hp_glycosidase-like_sf"/>
</dbReference>
<organism evidence="2 3">
    <name type="scientific">Emericellopsis atlantica</name>
    <dbReference type="NCBI Taxonomy" id="2614577"/>
    <lineage>
        <taxon>Eukaryota</taxon>
        <taxon>Fungi</taxon>
        <taxon>Dikarya</taxon>
        <taxon>Ascomycota</taxon>
        <taxon>Pezizomycotina</taxon>
        <taxon>Sordariomycetes</taxon>
        <taxon>Hypocreomycetidae</taxon>
        <taxon>Hypocreales</taxon>
        <taxon>Bionectriaceae</taxon>
        <taxon>Emericellopsis</taxon>
    </lineage>
</organism>
<dbReference type="PANTHER" id="PTHR31047:SF1">
    <property type="entry name" value="DUF1237 DOMAIN-CONTAINING PROTEIN"/>
    <property type="match status" value="1"/>
</dbReference>
<dbReference type="GeneID" id="70296887"/>
<dbReference type="SUPFAM" id="SSF48208">
    <property type="entry name" value="Six-hairpin glycosidases"/>
    <property type="match status" value="1"/>
</dbReference>
<dbReference type="EMBL" id="MU251253">
    <property type="protein sequence ID" value="KAG9254644.1"/>
    <property type="molecule type" value="Genomic_DNA"/>
</dbReference>
<feature type="chain" id="PRO_5040485290" description="Meiotically up-regulated gene 157 protein" evidence="1">
    <location>
        <begin position="20"/>
        <end position="487"/>
    </location>
</feature>
<keyword evidence="3" id="KW-1185">Reference proteome</keyword>
<dbReference type="Proteomes" id="UP000887229">
    <property type="component" value="Unassembled WGS sequence"/>
</dbReference>
<protein>
    <recommendedName>
        <fullName evidence="4">Meiotically up-regulated gene 157 protein</fullName>
    </recommendedName>
</protein>
<accession>A0A9P7ZM40</accession>
<evidence type="ECO:0000313" key="3">
    <source>
        <dbReference type="Proteomes" id="UP000887229"/>
    </source>
</evidence>
<sequence>MHATMLPLVSLGLCGLALAQDCPDYVDYAAERHPPFSSGIYEYPYQRPAGECHTHKVDEVEEIIGKGMNDTIADRDLHRLFENTWPKTLDTTLAFIITGDIDAMWMRDSSNQLQSYKLLLPNDQIARLFRGAINLQGRYMRQSPHCNAFQPPPESGIPPTLDNAEGDVVSPPYDPEFVFECKYEIDSLAAFFQLSWDYYEATDDADFFRKFGWKDAVRTILDTANDMKQGTYADDGRVLPSPYTWQRKATSASETVANHGTGAPVKGNIGLVRSFFRPSDDSCIYQYFIPGNMMFARYVKAAAEIMNTIDEGMAKEMRGVAEGIEQGIQEHAVVKHPKFGDVYAFEIDGFGSFNLMDDANLPSLLSIPHLGYLPVDDPVYQNTRAFVLSNMNPYYAYGGPHLGPGNGWPMGVITQILTTEDDEEISSSIRMLMDSTSGLGLMHETVNSHDDSQWTRPWFAWANGLFGQMILDLADREPDLLKASFHK</sequence>
<dbReference type="GO" id="GO:0003824">
    <property type="term" value="F:catalytic activity"/>
    <property type="evidence" value="ECO:0007669"/>
    <property type="project" value="UniProtKB-ARBA"/>
</dbReference>
<dbReference type="GO" id="GO:0005975">
    <property type="term" value="P:carbohydrate metabolic process"/>
    <property type="evidence" value="ECO:0007669"/>
    <property type="project" value="InterPro"/>
</dbReference>
<gene>
    <name evidence="2" type="ORF">F5Z01DRAFT_686504</name>
</gene>
<dbReference type="Gene3D" id="1.50.10.10">
    <property type="match status" value="1"/>
</dbReference>
<dbReference type="AlphaFoldDB" id="A0A9P7ZM40"/>
<dbReference type="PANTHER" id="PTHR31047">
    <property type="entry name" value="MEIOTICALLY UP-REGULATED GENE 157 PROTEIN"/>
    <property type="match status" value="1"/>
</dbReference>